<keyword evidence="3" id="KW-1185">Reference proteome</keyword>
<accession>A0ABW3V1L4</accession>
<name>A0ABW3V1L4_9HYPH</name>
<dbReference type="Proteomes" id="UP001597263">
    <property type="component" value="Unassembled WGS sequence"/>
</dbReference>
<dbReference type="EMBL" id="JBHTMA010000026">
    <property type="protein sequence ID" value="MFD1226434.1"/>
    <property type="molecule type" value="Genomic_DNA"/>
</dbReference>
<sequence length="664" mass="75430">MAEKAKDSEAIFDRLKGWYKDDIDKTRAWRKHAKEHFDFVAGNQWSDGDLAAMQEQKRPVLTFNNIAPLANAVVGSEMNNRRETRYIPREQGDAHANEILTAGGEWFRDEANAEYEDSEAFRDMIIGGLGFMDTRLDYEDDPDGAPLAERIDPFEMVFPSTARKLNMTDAMRMFRVREMTIEEAQDMFPDMPKEALHAGWARDDAGRDNPHQVNHGNRYADDNQGERTFEAGEKVVIVEARWLEREPYYRGLDPQNPQAMREYTTAEVKQINKEMPEIASSLKLVRQMRKVAKRAFLGNSLLAEIDSPLAPQGRLGWDVMTGYFDTKDGLFYGIVRAAIDPQRWTNKFFSQIMHLLNSQSKGGLLAEKEAFDNIRQADETWASPDAITWVNAGALQSGQIQPKPPAQFPQGFFALFNESKEAITQVTGLSREFIGTREVDQAGVLENTRKQSSLGVLASLFNALRLYRKRQAETILYLLQNYLSDGRLIRVVGMDQEQYLPLFRQADKKYDIIIDDSPTSPNEKERTWAVMQSLFPLVSNMITPEILPDLLELSPLPASLVAKLRERAKQAQEQQSQQPPQPSPEEMAAKVKTESAQADLAIKQQLGQMKLQEKAVDLMAAQRKAELEAMTAEQKARNDAQRLAIEESRNAIRRISEARRGSSF</sequence>
<feature type="region of interest" description="Disordered" evidence="1">
    <location>
        <begin position="565"/>
        <end position="595"/>
    </location>
</feature>
<protein>
    <submittedName>
        <fullName evidence="2">Phage portal protein</fullName>
    </submittedName>
</protein>
<dbReference type="InterPro" id="IPR032427">
    <property type="entry name" value="P22_portal"/>
</dbReference>
<comment type="caution">
    <text evidence="2">The sequence shown here is derived from an EMBL/GenBank/DDBJ whole genome shotgun (WGS) entry which is preliminary data.</text>
</comment>
<gene>
    <name evidence="2" type="ORF">ACFQ35_04570</name>
</gene>
<evidence type="ECO:0000313" key="3">
    <source>
        <dbReference type="Proteomes" id="UP001597263"/>
    </source>
</evidence>
<organism evidence="2 3">
    <name type="scientific">Pseudochrobactrum kiredjianiae</name>
    <dbReference type="NCBI Taxonomy" id="386305"/>
    <lineage>
        <taxon>Bacteria</taxon>
        <taxon>Pseudomonadati</taxon>
        <taxon>Pseudomonadota</taxon>
        <taxon>Alphaproteobacteria</taxon>
        <taxon>Hyphomicrobiales</taxon>
        <taxon>Brucellaceae</taxon>
        <taxon>Pseudochrobactrum</taxon>
    </lineage>
</organism>
<dbReference type="RefSeq" id="WP_289388090.1">
    <property type="nucleotide sequence ID" value="NZ_JAUCBM010000009.1"/>
</dbReference>
<evidence type="ECO:0000256" key="1">
    <source>
        <dbReference type="SAM" id="MobiDB-lite"/>
    </source>
</evidence>
<proteinExistence type="predicted"/>
<dbReference type="Pfam" id="PF16510">
    <property type="entry name" value="P22_portal"/>
    <property type="match status" value="1"/>
</dbReference>
<reference evidence="3" key="1">
    <citation type="journal article" date="2019" name="Int. J. Syst. Evol. Microbiol.">
        <title>The Global Catalogue of Microorganisms (GCM) 10K type strain sequencing project: providing services to taxonomists for standard genome sequencing and annotation.</title>
        <authorList>
            <consortium name="The Broad Institute Genomics Platform"/>
            <consortium name="The Broad Institute Genome Sequencing Center for Infectious Disease"/>
            <person name="Wu L."/>
            <person name="Ma J."/>
        </authorList>
    </citation>
    <scope>NUCLEOTIDE SEQUENCE [LARGE SCALE GENOMIC DNA]</scope>
    <source>
        <strain evidence="3">CCUG 49584</strain>
    </source>
</reference>
<evidence type="ECO:0000313" key="2">
    <source>
        <dbReference type="EMBL" id="MFD1226434.1"/>
    </source>
</evidence>